<evidence type="ECO:0000256" key="7">
    <source>
        <dbReference type="ARBA" id="ARBA00023136"/>
    </source>
</evidence>
<evidence type="ECO:0000256" key="2">
    <source>
        <dbReference type="ARBA" id="ARBA00007783"/>
    </source>
</evidence>
<keyword evidence="4" id="KW-1003">Cell membrane</keyword>
<keyword evidence="6 8" id="KW-1133">Transmembrane helix</keyword>
<keyword evidence="3" id="KW-0813">Transport</keyword>
<dbReference type="GO" id="GO:0005886">
    <property type="term" value="C:plasma membrane"/>
    <property type="evidence" value="ECO:0007669"/>
    <property type="project" value="UniProtKB-SubCell"/>
</dbReference>
<dbReference type="InterPro" id="IPR047817">
    <property type="entry name" value="ABC2_TM_bact-type"/>
</dbReference>
<sequence length="380" mass="42028">MNTFIVAKQLTLRLLGKKKTWVLLFIVPSLLLSLIMGLLHFEVSGTPTIPYVDQDHSIWSEALLDSLAQSFQLVELKDAKAIEALVTERKHKAAFYIPAGYGEMIQKQASPKLRIVSLGINEAAITLQLAAEQASREWLRVAAQLEQEQAVTSDKIQAGLQRYLAFKPSFEVKEQAAKAPPNLRTAMGIFMIFILYNALNAVIVMKEDKQNMLMSRVYAAPVRAWEIAAGYYIGIVIYGTIQLIIVLLITRGIMGIPMGIGAIEQFVMLELFLCAGISIGCMLGSLIASAAHFSNMGFAFIFPASMIGGCFWPIEMMKPYMQQLSYAVPQRWALDGIELLAAGNSLSSIWLHLVVLCLFTLFFLCLGSVVLQPSAKESLR</sequence>
<evidence type="ECO:0000256" key="1">
    <source>
        <dbReference type="ARBA" id="ARBA00004651"/>
    </source>
</evidence>
<dbReference type="PROSITE" id="PS51012">
    <property type="entry name" value="ABC_TM2"/>
    <property type="match status" value="1"/>
</dbReference>
<proteinExistence type="inferred from homology"/>
<feature type="transmembrane region" description="Helical" evidence="8">
    <location>
        <begin position="21"/>
        <end position="41"/>
    </location>
</feature>
<dbReference type="OrthoDB" id="266913at2"/>
<dbReference type="AlphaFoldDB" id="A0A1X7JCQ6"/>
<evidence type="ECO:0000256" key="6">
    <source>
        <dbReference type="ARBA" id="ARBA00022989"/>
    </source>
</evidence>
<dbReference type="GO" id="GO:0140359">
    <property type="term" value="F:ABC-type transporter activity"/>
    <property type="evidence" value="ECO:0007669"/>
    <property type="project" value="InterPro"/>
</dbReference>
<dbReference type="InterPro" id="IPR051449">
    <property type="entry name" value="ABC-2_transporter_component"/>
</dbReference>
<feature type="domain" description="ABC transmembrane type-2" evidence="9">
    <location>
        <begin position="150"/>
        <end position="374"/>
    </location>
</feature>
<dbReference type="Gene3D" id="3.40.1710.10">
    <property type="entry name" value="abc type-2 transporter like domain"/>
    <property type="match status" value="1"/>
</dbReference>
<dbReference type="PANTHER" id="PTHR30294:SF45">
    <property type="entry name" value="LINEARMYCIN RESISTANCE PERMEASE PROTEIN LNRN"/>
    <property type="match status" value="1"/>
</dbReference>
<feature type="transmembrane region" description="Helical" evidence="8">
    <location>
        <begin position="295"/>
        <end position="314"/>
    </location>
</feature>
<dbReference type="PANTHER" id="PTHR30294">
    <property type="entry name" value="MEMBRANE COMPONENT OF ABC TRANSPORTER YHHJ-RELATED"/>
    <property type="match status" value="1"/>
</dbReference>
<feature type="transmembrane region" description="Helical" evidence="8">
    <location>
        <begin position="231"/>
        <end position="254"/>
    </location>
</feature>
<keyword evidence="5 8" id="KW-0812">Transmembrane</keyword>
<reference evidence="10 11" key="1">
    <citation type="submission" date="2017-04" db="EMBL/GenBank/DDBJ databases">
        <authorList>
            <person name="Afonso C.L."/>
            <person name="Miller P.J."/>
            <person name="Scott M.A."/>
            <person name="Spackman E."/>
            <person name="Goraichik I."/>
            <person name="Dimitrov K.M."/>
            <person name="Suarez D.L."/>
            <person name="Swayne D.E."/>
        </authorList>
    </citation>
    <scope>NUCLEOTIDE SEQUENCE [LARGE SCALE GENOMIC DNA]</scope>
    <source>
        <strain evidence="10 11">11</strain>
    </source>
</reference>
<dbReference type="Pfam" id="PF12698">
    <property type="entry name" value="ABC2_membrane_3"/>
    <property type="match status" value="1"/>
</dbReference>
<dbReference type="STRING" id="1852522.SAMN06295960_1441"/>
<evidence type="ECO:0000256" key="4">
    <source>
        <dbReference type="ARBA" id="ARBA00022475"/>
    </source>
</evidence>
<feature type="transmembrane region" description="Helical" evidence="8">
    <location>
        <begin position="349"/>
        <end position="371"/>
    </location>
</feature>
<evidence type="ECO:0000313" key="11">
    <source>
        <dbReference type="Proteomes" id="UP000193834"/>
    </source>
</evidence>
<feature type="transmembrane region" description="Helical" evidence="8">
    <location>
        <begin position="186"/>
        <end position="205"/>
    </location>
</feature>
<evidence type="ECO:0000256" key="3">
    <source>
        <dbReference type="ARBA" id="ARBA00022448"/>
    </source>
</evidence>
<evidence type="ECO:0000259" key="9">
    <source>
        <dbReference type="PROSITE" id="PS51012"/>
    </source>
</evidence>
<evidence type="ECO:0000256" key="5">
    <source>
        <dbReference type="ARBA" id="ARBA00022692"/>
    </source>
</evidence>
<dbReference type="InterPro" id="IPR013525">
    <property type="entry name" value="ABC2_TM"/>
</dbReference>
<keyword evidence="11" id="KW-1185">Reference proteome</keyword>
<comment type="similarity">
    <text evidence="2">Belongs to the ABC-2 integral membrane protein family.</text>
</comment>
<gene>
    <name evidence="10" type="ORF">SAMN06295960_1441</name>
</gene>
<keyword evidence="7 8" id="KW-0472">Membrane</keyword>
<name>A0A1X7JCQ6_9BACL</name>
<accession>A0A1X7JCQ6</accession>
<evidence type="ECO:0000256" key="8">
    <source>
        <dbReference type="SAM" id="Phobius"/>
    </source>
</evidence>
<feature type="transmembrane region" description="Helical" evidence="8">
    <location>
        <begin position="266"/>
        <end position="288"/>
    </location>
</feature>
<protein>
    <submittedName>
        <fullName evidence="10">ABC-2 type transport system permease protein</fullName>
    </submittedName>
</protein>
<comment type="subcellular location">
    <subcellularLocation>
        <location evidence="1">Cell membrane</location>
        <topology evidence="1">Multi-pass membrane protein</topology>
    </subcellularLocation>
</comment>
<dbReference type="Proteomes" id="UP000193834">
    <property type="component" value="Unassembled WGS sequence"/>
</dbReference>
<organism evidence="10 11">
    <name type="scientific">Paenibacillus aquistagni</name>
    <dbReference type="NCBI Taxonomy" id="1852522"/>
    <lineage>
        <taxon>Bacteria</taxon>
        <taxon>Bacillati</taxon>
        <taxon>Bacillota</taxon>
        <taxon>Bacilli</taxon>
        <taxon>Bacillales</taxon>
        <taxon>Paenibacillaceae</taxon>
        <taxon>Paenibacillus</taxon>
    </lineage>
</organism>
<evidence type="ECO:0000313" key="10">
    <source>
        <dbReference type="EMBL" id="SMG25566.1"/>
    </source>
</evidence>
<dbReference type="EMBL" id="FXAZ01000001">
    <property type="protein sequence ID" value="SMG25566.1"/>
    <property type="molecule type" value="Genomic_DNA"/>
</dbReference>
<dbReference type="RefSeq" id="WP_085493582.1">
    <property type="nucleotide sequence ID" value="NZ_FXAZ01000001.1"/>
</dbReference>